<dbReference type="EMBL" id="AP021875">
    <property type="protein sequence ID" value="BBO74494.1"/>
    <property type="molecule type" value="Genomic_DNA"/>
</dbReference>
<dbReference type="SUPFAM" id="SSF89796">
    <property type="entry name" value="CoA-transferase family III (CaiB/BaiF)"/>
    <property type="match status" value="1"/>
</dbReference>
<dbReference type="InterPro" id="IPR023606">
    <property type="entry name" value="CoA-Trfase_III_dom_1_sf"/>
</dbReference>
<name>A0A5K7Z7N9_9BACT</name>
<sequence length="413" mass="46565">MRNDDLPLKGVRVVDFSEFVAAPAVGKLLADWGADVVKVEKIEGDVWRYYGMNYNMPCNPDENPLFDLEHLNKKFLALNIKTAEGKEIMDRMLSKADIFVTNFRPDALDRLHLSYEDLAPKYPRLIYGHLLGYGEKGPDSERAGFDVVCYWARSGAMIDFVPAEYNVPLTAPYGFGDHITGATLTGGICAALYRRERTGKGDKVYISLFGSAIFGTSCMITSTQEKYGDTFPRYLSRPTNPVGHTYQCKDGRWLLVSILAHERYWPVFCEKVIDRPELAADDRFSTKAAMIKNNTTLYEILKTTFLSKDSEDWAALLDAADIAYERVKHFSEVTKDPQAWANEFIFEHTFRSGNTGILPRTPVQFASFKMENPPAGCGTRIGEHTREVLLDLGYTESEVEALEKRNAVKLAPQ</sequence>
<dbReference type="Gene3D" id="3.30.1540.10">
    <property type="entry name" value="formyl-coa transferase, domain 3"/>
    <property type="match status" value="1"/>
</dbReference>
<dbReference type="Pfam" id="PF02515">
    <property type="entry name" value="CoA_transf_3"/>
    <property type="match status" value="1"/>
</dbReference>
<dbReference type="GO" id="GO:0016740">
    <property type="term" value="F:transferase activity"/>
    <property type="evidence" value="ECO:0007669"/>
    <property type="project" value="UniProtKB-KW"/>
</dbReference>
<evidence type="ECO:0000313" key="2">
    <source>
        <dbReference type="Proteomes" id="UP000427769"/>
    </source>
</evidence>
<dbReference type="RefSeq" id="WP_155303521.1">
    <property type="nucleotide sequence ID" value="NZ_AP021875.1"/>
</dbReference>
<proteinExistence type="predicted"/>
<gene>
    <name evidence="1" type="primary">hadA</name>
    <name evidence="1" type="ORF">DSCW_19110</name>
</gene>
<organism evidence="1 2">
    <name type="scientific">Desulfosarcina widdelii</name>
    <dbReference type="NCBI Taxonomy" id="947919"/>
    <lineage>
        <taxon>Bacteria</taxon>
        <taxon>Pseudomonadati</taxon>
        <taxon>Thermodesulfobacteriota</taxon>
        <taxon>Desulfobacteria</taxon>
        <taxon>Desulfobacterales</taxon>
        <taxon>Desulfosarcinaceae</taxon>
        <taxon>Desulfosarcina</taxon>
    </lineage>
</organism>
<dbReference type="KEGG" id="dwd:DSCW_19110"/>
<dbReference type="PANTHER" id="PTHR48228:SF2">
    <property type="entry name" value="E-CINNAMOYL-COA:R-PHENYLLACTATE COA TRANSFERASE LARGE SUBUNIT"/>
    <property type="match status" value="1"/>
</dbReference>
<dbReference type="InterPro" id="IPR050509">
    <property type="entry name" value="CoA-transferase_III"/>
</dbReference>
<dbReference type="PANTHER" id="PTHR48228">
    <property type="entry name" value="SUCCINYL-COA--D-CITRAMALATE COA-TRANSFERASE"/>
    <property type="match status" value="1"/>
</dbReference>
<keyword evidence="2" id="KW-1185">Reference proteome</keyword>
<dbReference type="Gene3D" id="3.40.50.10540">
    <property type="entry name" value="Crotonobetainyl-coa:carnitine coa-transferase, domain 1"/>
    <property type="match status" value="1"/>
</dbReference>
<dbReference type="AlphaFoldDB" id="A0A5K7Z7N9"/>
<reference evidence="1 2" key="1">
    <citation type="submission" date="2019-11" db="EMBL/GenBank/DDBJ databases">
        <title>Comparative genomics of hydrocarbon-degrading Desulfosarcina strains.</title>
        <authorList>
            <person name="Watanabe M."/>
            <person name="Kojima H."/>
            <person name="Fukui M."/>
        </authorList>
    </citation>
    <scope>NUCLEOTIDE SEQUENCE [LARGE SCALE GENOMIC DNA]</scope>
    <source>
        <strain evidence="1 2">PP31</strain>
    </source>
</reference>
<dbReference type="InterPro" id="IPR044855">
    <property type="entry name" value="CoA-Trfase_III_dom3_sf"/>
</dbReference>
<dbReference type="Proteomes" id="UP000427769">
    <property type="component" value="Chromosome"/>
</dbReference>
<accession>A0A5K7Z7N9</accession>
<dbReference type="InterPro" id="IPR003673">
    <property type="entry name" value="CoA-Trfase_fam_III"/>
</dbReference>
<keyword evidence="1" id="KW-0808">Transferase</keyword>
<dbReference type="OrthoDB" id="9781472at2"/>
<evidence type="ECO:0000313" key="1">
    <source>
        <dbReference type="EMBL" id="BBO74494.1"/>
    </source>
</evidence>
<protein>
    <submittedName>
        <fullName evidence="1">CoA transferase</fullName>
    </submittedName>
</protein>